<feature type="domain" description="EGF-like" evidence="11">
    <location>
        <begin position="36"/>
        <end position="72"/>
    </location>
</feature>
<sequence length="75" mass="8120">NHCSSNPCKNDGTCEEDGTGFKCICKGTWKGETCEESNHCSSNPCKNDGTCEEDGTGFKCICKAPWKGETCEESE</sequence>
<keyword evidence="8 10" id="KW-1015">Disulfide bond</keyword>
<dbReference type="CDD" id="cd00054">
    <property type="entry name" value="EGF_CA"/>
    <property type="match status" value="2"/>
</dbReference>
<dbReference type="GO" id="GO:0005509">
    <property type="term" value="F:calcium ion binding"/>
    <property type="evidence" value="ECO:0007669"/>
    <property type="project" value="InterPro"/>
</dbReference>
<evidence type="ECO:0000256" key="4">
    <source>
        <dbReference type="ARBA" id="ARBA00022737"/>
    </source>
</evidence>
<dbReference type="PROSITE" id="PS00022">
    <property type="entry name" value="EGF_1"/>
    <property type="match status" value="2"/>
</dbReference>
<evidence type="ECO:0000313" key="13">
    <source>
        <dbReference type="Proteomes" id="UP000499080"/>
    </source>
</evidence>
<dbReference type="InterPro" id="IPR051022">
    <property type="entry name" value="Notch_Cell-Fate_Det"/>
</dbReference>
<dbReference type="GO" id="GO:0016020">
    <property type="term" value="C:membrane"/>
    <property type="evidence" value="ECO:0007669"/>
    <property type="project" value="UniProtKB-SubCell"/>
</dbReference>
<dbReference type="FunFam" id="2.10.25.10:FF:000247">
    <property type="entry name" value="Delta/notch like EGF repeat containing"/>
    <property type="match status" value="2"/>
</dbReference>
<keyword evidence="2 10" id="KW-0245">EGF-like domain</keyword>
<comment type="subcellular location">
    <subcellularLocation>
        <location evidence="1">Membrane</location>
        <topology evidence="1">Single-pass membrane protein</topology>
    </subcellularLocation>
</comment>
<accession>A0A4Y2KAR0</accession>
<keyword evidence="9" id="KW-0325">Glycoprotein</keyword>
<dbReference type="Proteomes" id="UP000499080">
    <property type="component" value="Unassembled WGS sequence"/>
</dbReference>
<evidence type="ECO:0000259" key="11">
    <source>
        <dbReference type="PROSITE" id="PS50026"/>
    </source>
</evidence>
<dbReference type="EMBL" id="BGPR01113907">
    <property type="protein sequence ID" value="GBM99431.1"/>
    <property type="molecule type" value="Genomic_DNA"/>
</dbReference>
<dbReference type="PANTHER" id="PTHR24049">
    <property type="entry name" value="CRUMBS FAMILY MEMBER"/>
    <property type="match status" value="1"/>
</dbReference>
<dbReference type="PROSITE" id="PS01186">
    <property type="entry name" value="EGF_2"/>
    <property type="match status" value="1"/>
</dbReference>
<dbReference type="PROSITE" id="PS50026">
    <property type="entry name" value="EGF_3"/>
    <property type="match status" value="2"/>
</dbReference>
<dbReference type="InterPro" id="IPR000742">
    <property type="entry name" value="EGF"/>
</dbReference>
<feature type="disulfide bond" evidence="10">
    <location>
        <begin position="62"/>
        <end position="71"/>
    </location>
</feature>
<evidence type="ECO:0000256" key="1">
    <source>
        <dbReference type="ARBA" id="ARBA00004167"/>
    </source>
</evidence>
<dbReference type="GO" id="GO:0120025">
    <property type="term" value="C:plasma membrane bounded cell projection"/>
    <property type="evidence" value="ECO:0007669"/>
    <property type="project" value="UniProtKB-ARBA"/>
</dbReference>
<evidence type="ECO:0000256" key="5">
    <source>
        <dbReference type="ARBA" id="ARBA00022837"/>
    </source>
</evidence>
<organism evidence="12 13">
    <name type="scientific">Araneus ventricosus</name>
    <name type="common">Orbweaver spider</name>
    <name type="synonym">Epeira ventricosa</name>
    <dbReference type="NCBI Taxonomy" id="182803"/>
    <lineage>
        <taxon>Eukaryota</taxon>
        <taxon>Metazoa</taxon>
        <taxon>Ecdysozoa</taxon>
        <taxon>Arthropoda</taxon>
        <taxon>Chelicerata</taxon>
        <taxon>Arachnida</taxon>
        <taxon>Araneae</taxon>
        <taxon>Araneomorphae</taxon>
        <taxon>Entelegynae</taxon>
        <taxon>Araneoidea</taxon>
        <taxon>Araneidae</taxon>
        <taxon>Araneus</taxon>
    </lineage>
</organism>
<keyword evidence="4" id="KW-0677">Repeat</keyword>
<dbReference type="AlphaFoldDB" id="A0A4Y2KAR0"/>
<evidence type="ECO:0000256" key="3">
    <source>
        <dbReference type="ARBA" id="ARBA00022692"/>
    </source>
</evidence>
<comment type="caution">
    <text evidence="10">Lacks conserved residue(s) required for the propagation of feature annotation.</text>
</comment>
<evidence type="ECO:0000256" key="6">
    <source>
        <dbReference type="ARBA" id="ARBA00022989"/>
    </source>
</evidence>
<feature type="non-terminal residue" evidence="12">
    <location>
        <position position="1"/>
    </location>
</feature>
<evidence type="ECO:0000256" key="9">
    <source>
        <dbReference type="ARBA" id="ARBA00023180"/>
    </source>
</evidence>
<evidence type="ECO:0000256" key="2">
    <source>
        <dbReference type="ARBA" id="ARBA00022536"/>
    </source>
</evidence>
<proteinExistence type="predicted"/>
<evidence type="ECO:0000256" key="8">
    <source>
        <dbReference type="ARBA" id="ARBA00023157"/>
    </source>
</evidence>
<dbReference type="Gene3D" id="2.10.25.10">
    <property type="entry name" value="Laminin"/>
    <property type="match status" value="2"/>
</dbReference>
<dbReference type="GO" id="GO:0007399">
    <property type="term" value="P:nervous system development"/>
    <property type="evidence" value="ECO:0007669"/>
    <property type="project" value="UniProtKB-ARBA"/>
</dbReference>
<dbReference type="OrthoDB" id="6423127at2759"/>
<keyword evidence="3" id="KW-0812">Transmembrane</keyword>
<gene>
    <name evidence="12" type="ORF">AVEN_165907_1</name>
</gene>
<reference evidence="12 13" key="1">
    <citation type="journal article" date="2019" name="Sci. Rep.">
        <title>Orb-weaving spider Araneus ventricosus genome elucidates the spidroin gene catalogue.</title>
        <authorList>
            <person name="Kono N."/>
            <person name="Nakamura H."/>
            <person name="Ohtoshi R."/>
            <person name="Moran D.A.P."/>
            <person name="Shinohara A."/>
            <person name="Yoshida Y."/>
            <person name="Fujiwara M."/>
            <person name="Mori M."/>
            <person name="Tomita M."/>
            <person name="Arakawa K."/>
        </authorList>
    </citation>
    <scope>NUCLEOTIDE SEQUENCE [LARGE SCALE GENOMIC DNA]</scope>
</reference>
<feature type="domain" description="EGF-like" evidence="11">
    <location>
        <begin position="1"/>
        <end position="35"/>
    </location>
</feature>
<keyword evidence="5" id="KW-0106">Calcium</keyword>
<comment type="caution">
    <text evidence="12">The sequence shown here is derived from an EMBL/GenBank/DDBJ whole genome shotgun (WGS) entry which is preliminary data.</text>
</comment>
<keyword evidence="13" id="KW-1185">Reference proteome</keyword>
<feature type="disulfide bond" evidence="10">
    <location>
        <begin position="25"/>
        <end position="34"/>
    </location>
</feature>
<dbReference type="SUPFAM" id="SSF57196">
    <property type="entry name" value="EGF/Laminin"/>
    <property type="match status" value="2"/>
</dbReference>
<keyword evidence="7" id="KW-0472">Membrane</keyword>
<keyword evidence="6" id="KW-1133">Transmembrane helix</keyword>
<dbReference type="SMART" id="SM00181">
    <property type="entry name" value="EGF"/>
    <property type="match status" value="2"/>
</dbReference>
<protein>
    <recommendedName>
        <fullName evidence="11">EGF-like domain-containing protein</fullName>
    </recommendedName>
</protein>
<name>A0A4Y2KAR0_ARAVE</name>
<dbReference type="InterPro" id="IPR001881">
    <property type="entry name" value="EGF-like_Ca-bd_dom"/>
</dbReference>
<evidence type="ECO:0000256" key="7">
    <source>
        <dbReference type="ARBA" id="ARBA00023136"/>
    </source>
</evidence>
<evidence type="ECO:0000256" key="10">
    <source>
        <dbReference type="PROSITE-ProRule" id="PRU00076"/>
    </source>
</evidence>
<dbReference type="SMART" id="SM00179">
    <property type="entry name" value="EGF_CA"/>
    <property type="match status" value="2"/>
</dbReference>
<dbReference type="Pfam" id="PF00008">
    <property type="entry name" value="EGF"/>
    <property type="match status" value="2"/>
</dbReference>
<dbReference type="GO" id="GO:0071944">
    <property type="term" value="C:cell periphery"/>
    <property type="evidence" value="ECO:0007669"/>
    <property type="project" value="UniProtKB-ARBA"/>
</dbReference>
<evidence type="ECO:0000313" key="12">
    <source>
        <dbReference type="EMBL" id="GBM99431.1"/>
    </source>
</evidence>